<keyword evidence="9" id="KW-0520">NAD</keyword>
<evidence type="ECO:0000256" key="9">
    <source>
        <dbReference type="ARBA" id="ARBA00023027"/>
    </source>
</evidence>
<dbReference type="Pfam" id="PF07992">
    <property type="entry name" value="Pyr_redox_2"/>
    <property type="match status" value="1"/>
</dbReference>
<dbReference type="Pfam" id="PF14721">
    <property type="entry name" value="AIF_C"/>
    <property type="match status" value="1"/>
</dbReference>
<comment type="subcellular location">
    <subcellularLocation>
        <location evidence="2">Mitochondrion</location>
    </subcellularLocation>
</comment>
<evidence type="ECO:0000256" key="2">
    <source>
        <dbReference type="ARBA" id="ARBA00004173"/>
    </source>
</evidence>
<protein>
    <submittedName>
        <fullName evidence="15">Apoptosis-inducing factor 1, mitochondrial</fullName>
    </submittedName>
</protein>
<dbReference type="InterPro" id="IPR016156">
    <property type="entry name" value="FAD/NAD-linked_Rdtase_dimer_sf"/>
</dbReference>
<dbReference type="EMBL" id="GGYP01001150">
    <property type="protein sequence ID" value="MDE45921.1"/>
    <property type="molecule type" value="Transcribed_RNA"/>
</dbReference>
<dbReference type="SUPFAM" id="SSF51905">
    <property type="entry name" value="FAD/NAD(P)-binding domain"/>
    <property type="match status" value="2"/>
</dbReference>
<dbReference type="PRINTS" id="PR00368">
    <property type="entry name" value="FADPNR"/>
</dbReference>
<dbReference type="SMART" id="SM01353">
    <property type="entry name" value="AIF_C"/>
    <property type="match status" value="1"/>
</dbReference>
<dbReference type="GO" id="GO:0005739">
    <property type="term" value="C:mitochondrion"/>
    <property type="evidence" value="ECO:0007669"/>
    <property type="project" value="UniProtKB-SubCell"/>
</dbReference>
<dbReference type="Gene3D" id="3.30.390.30">
    <property type="match status" value="1"/>
</dbReference>
<evidence type="ECO:0000256" key="8">
    <source>
        <dbReference type="ARBA" id="ARBA00023002"/>
    </source>
</evidence>
<evidence type="ECO:0000259" key="14">
    <source>
        <dbReference type="Pfam" id="PF14721"/>
    </source>
</evidence>
<evidence type="ECO:0000256" key="1">
    <source>
        <dbReference type="ARBA" id="ARBA00001974"/>
    </source>
</evidence>
<dbReference type="PRINTS" id="PR00411">
    <property type="entry name" value="PNDRDTASEI"/>
</dbReference>
<evidence type="ECO:0000256" key="4">
    <source>
        <dbReference type="ARBA" id="ARBA00022630"/>
    </source>
</evidence>
<evidence type="ECO:0000259" key="13">
    <source>
        <dbReference type="Pfam" id="PF07992"/>
    </source>
</evidence>
<feature type="domain" description="Mitochondrial apoptosis-inducing factor C-terminal" evidence="14">
    <location>
        <begin position="409"/>
        <end position="550"/>
    </location>
</feature>
<dbReference type="SUPFAM" id="SSF55424">
    <property type="entry name" value="FAD/NAD-linked reductases, dimerisation (C-terminal) domain"/>
    <property type="match status" value="1"/>
</dbReference>
<dbReference type="InterPro" id="IPR036188">
    <property type="entry name" value="FAD/NAD-bd_sf"/>
</dbReference>
<dbReference type="Gene3D" id="3.50.50.60">
    <property type="entry name" value="FAD/NAD(P)-binding domain"/>
    <property type="match status" value="2"/>
</dbReference>
<dbReference type="GO" id="GO:0071949">
    <property type="term" value="F:FAD binding"/>
    <property type="evidence" value="ECO:0007669"/>
    <property type="project" value="TreeGrafter"/>
</dbReference>
<comment type="catalytic activity">
    <reaction evidence="11">
        <text>A + NADH + H(+) = AH2 + NAD(+)</text>
        <dbReference type="Rhea" id="RHEA:11356"/>
        <dbReference type="ChEBI" id="CHEBI:13193"/>
        <dbReference type="ChEBI" id="CHEBI:15378"/>
        <dbReference type="ChEBI" id="CHEBI:17499"/>
        <dbReference type="ChEBI" id="CHEBI:57540"/>
        <dbReference type="ChEBI" id="CHEBI:57945"/>
    </reaction>
</comment>
<evidence type="ECO:0000256" key="6">
    <source>
        <dbReference type="ARBA" id="ARBA00022827"/>
    </source>
</evidence>
<name>A0A6G1S6S0_9ACAR</name>
<dbReference type="AlphaFoldDB" id="A0A6G1S6S0"/>
<dbReference type="InterPro" id="IPR023753">
    <property type="entry name" value="FAD/NAD-binding_dom"/>
</dbReference>
<dbReference type="GO" id="GO:0046983">
    <property type="term" value="F:protein dimerization activity"/>
    <property type="evidence" value="ECO:0007669"/>
    <property type="project" value="InterPro"/>
</dbReference>
<dbReference type="InterPro" id="IPR050446">
    <property type="entry name" value="FAD-oxidoreductase/Apoptosis"/>
</dbReference>
<comment type="similarity">
    <text evidence="3">Belongs to the FAD-dependent oxidoreductase family.</text>
</comment>
<keyword evidence="7" id="KW-0809">Transit peptide</keyword>
<accession>A0A6G1S6S0</accession>
<dbReference type="GO" id="GO:0016174">
    <property type="term" value="F:NAD(P)H oxidase H2O2-forming activity"/>
    <property type="evidence" value="ECO:0007669"/>
    <property type="project" value="TreeGrafter"/>
</dbReference>
<evidence type="ECO:0000256" key="10">
    <source>
        <dbReference type="ARBA" id="ARBA00023128"/>
    </source>
</evidence>
<dbReference type="InterPro" id="IPR029324">
    <property type="entry name" value="AIF_C"/>
</dbReference>
<evidence type="ECO:0000256" key="12">
    <source>
        <dbReference type="SAM" id="MobiDB-lite"/>
    </source>
</evidence>
<keyword evidence="10" id="KW-0496">Mitochondrion</keyword>
<dbReference type="GO" id="GO:0033108">
    <property type="term" value="P:mitochondrial respiratory chain complex assembly"/>
    <property type="evidence" value="ECO:0007669"/>
    <property type="project" value="TreeGrafter"/>
</dbReference>
<evidence type="ECO:0000313" key="15">
    <source>
        <dbReference type="EMBL" id="MDE45921.1"/>
    </source>
</evidence>
<dbReference type="GO" id="GO:0006915">
    <property type="term" value="P:apoptotic process"/>
    <property type="evidence" value="ECO:0007669"/>
    <property type="project" value="UniProtKB-KW"/>
</dbReference>
<gene>
    <name evidence="15" type="primary">AIFM1</name>
    <name evidence="15" type="ORF">g.19142</name>
</gene>
<keyword evidence="6" id="KW-0274">FAD</keyword>
<evidence type="ECO:0000256" key="7">
    <source>
        <dbReference type="ARBA" id="ARBA00022946"/>
    </source>
</evidence>
<dbReference type="PANTHER" id="PTHR43557:SF4">
    <property type="entry name" value="APOPTOSIS-INDUCING FACTOR 1, MITOCHONDRIAL"/>
    <property type="match status" value="1"/>
</dbReference>
<evidence type="ECO:0000256" key="3">
    <source>
        <dbReference type="ARBA" id="ARBA00006442"/>
    </source>
</evidence>
<evidence type="ECO:0000256" key="5">
    <source>
        <dbReference type="ARBA" id="ARBA00022703"/>
    </source>
</evidence>
<organism evidence="15">
    <name type="scientific">Aceria tosichella</name>
    <name type="common">wheat curl mite</name>
    <dbReference type="NCBI Taxonomy" id="561515"/>
    <lineage>
        <taxon>Eukaryota</taxon>
        <taxon>Metazoa</taxon>
        <taxon>Ecdysozoa</taxon>
        <taxon>Arthropoda</taxon>
        <taxon>Chelicerata</taxon>
        <taxon>Arachnida</taxon>
        <taxon>Acari</taxon>
        <taxon>Acariformes</taxon>
        <taxon>Trombidiformes</taxon>
        <taxon>Prostigmata</taxon>
        <taxon>Eupodina</taxon>
        <taxon>Eriophyoidea</taxon>
        <taxon>Eriophyidae</taxon>
        <taxon>Eriophyinae</taxon>
        <taxon>Aceriini</taxon>
        <taxon>Aceria</taxon>
    </lineage>
</organism>
<keyword evidence="4" id="KW-0285">Flavoprotein</keyword>
<evidence type="ECO:0000256" key="11">
    <source>
        <dbReference type="ARBA" id="ARBA00047786"/>
    </source>
</evidence>
<feature type="domain" description="FAD/NAD(P)-binding" evidence="13">
    <location>
        <begin position="75"/>
        <end position="406"/>
    </location>
</feature>
<sequence length="570" mass="63463">MSSVIRVSRLGKIAAITAASGGSLYLFRDELKPYLGNYFKKTQSQPSDLSSGSGTTSSLGKQKLIDNLPEHVPYLLVGGGTASHSAMRAIRGHDPRAKVLIVGSENYGPYMRPALSKELWFTEQESRRKLDFKWWNGKAKSIFYEIDEFFLPLDKLVNRETGGVAMIKNMRLTRLDPDERLAYLENGQKIKYDKCLLAPGGKPKSLPELDRASEEVKKRVVYFRTADDFLRLDEIAGTAKSILVIGGGFLGSELTCALVNRNPDEKIHKDQKIYQIYPETGNLGKVLPQYLSEWVSKKIEQEGANIVPRVEVKNVSMSADKTIDVKLSNGQELKVDYIVCAVGLEPDVELAKSSGLEVDEKTGGYLVNSELEARTNVWVAGDASCFYDIKLGRRRVEHHDHAVNSGKLAGRNMVGAGNVYTHQSMLWSDLGRDISFEAVGIIDSTLPTVAVFAQPTSPTENSPHESSSEVNTVDSKVDNDPSNENEINTQNSNSTTTATKSNKNHVEKGSLEKETYDKGVVFYLKDGVIVGILLWNLFSRLTIARRLLNEQKRYDDFNEVAKMFNLYLDE</sequence>
<proteinExistence type="inferred from homology"/>
<feature type="region of interest" description="Disordered" evidence="12">
    <location>
        <begin position="454"/>
        <end position="506"/>
    </location>
</feature>
<dbReference type="PANTHER" id="PTHR43557">
    <property type="entry name" value="APOPTOSIS-INDUCING FACTOR 1"/>
    <property type="match status" value="1"/>
</dbReference>
<reference evidence="15" key="1">
    <citation type="submission" date="2018-10" db="EMBL/GenBank/DDBJ databases">
        <title>Transcriptome assembly of Aceria tosichella (Wheat curl mite) Type 2.</title>
        <authorList>
            <person name="Scully E.D."/>
            <person name="Geib S.M."/>
            <person name="Palmer N.A."/>
            <person name="Gupta A.K."/>
            <person name="Sarath G."/>
            <person name="Tatineni S."/>
        </authorList>
    </citation>
    <scope>NUCLEOTIDE SEQUENCE</scope>
    <source>
        <strain evidence="15">LincolnNE</strain>
    </source>
</reference>
<keyword evidence="8" id="KW-0560">Oxidoreductase</keyword>
<keyword evidence="5" id="KW-0053">Apoptosis</keyword>
<feature type="compositionally biased region" description="Low complexity" evidence="12">
    <location>
        <begin position="482"/>
        <end position="501"/>
    </location>
</feature>
<comment type="cofactor">
    <cofactor evidence="1">
        <name>FAD</name>
        <dbReference type="ChEBI" id="CHEBI:57692"/>
    </cofactor>
</comment>